<reference evidence="2" key="1">
    <citation type="submission" date="2025-08" db="UniProtKB">
        <authorList>
            <consortium name="RefSeq"/>
        </authorList>
    </citation>
    <scope>IDENTIFICATION</scope>
    <source>
        <tissue evidence="2">Entire body</tissue>
    </source>
</reference>
<keyword evidence="1" id="KW-1185">Reference proteome</keyword>
<organism evidence="1 2">
    <name type="scientific">Agrilus planipennis</name>
    <name type="common">Emerald ash borer</name>
    <name type="synonym">Agrilus marcopoli</name>
    <dbReference type="NCBI Taxonomy" id="224129"/>
    <lineage>
        <taxon>Eukaryota</taxon>
        <taxon>Metazoa</taxon>
        <taxon>Ecdysozoa</taxon>
        <taxon>Arthropoda</taxon>
        <taxon>Hexapoda</taxon>
        <taxon>Insecta</taxon>
        <taxon>Pterygota</taxon>
        <taxon>Neoptera</taxon>
        <taxon>Endopterygota</taxon>
        <taxon>Coleoptera</taxon>
        <taxon>Polyphaga</taxon>
        <taxon>Elateriformia</taxon>
        <taxon>Buprestoidea</taxon>
        <taxon>Buprestidae</taxon>
        <taxon>Agrilinae</taxon>
        <taxon>Agrilus</taxon>
    </lineage>
</organism>
<name>A0A1W4WJW4_AGRPL</name>
<evidence type="ECO:0000313" key="2">
    <source>
        <dbReference type="RefSeq" id="XP_018320408.1"/>
    </source>
</evidence>
<dbReference type="AlphaFoldDB" id="A0A1W4WJW4"/>
<dbReference type="Proteomes" id="UP000192223">
    <property type="component" value="Unplaced"/>
</dbReference>
<dbReference type="RefSeq" id="XP_018320408.1">
    <property type="nucleotide sequence ID" value="XM_018464906.1"/>
</dbReference>
<proteinExistence type="predicted"/>
<protein>
    <submittedName>
        <fullName evidence="2">Uncharacterized protein LOC108733655</fullName>
    </submittedName>
</protein>
<accession>A0A1W4WJW4</accession>
<dbReference type="GeneID" id="108733655"/>
<gene>
    <name evidence="2" type="primary">LOC108733655</name>
</gene>
<evidence type="ECO:0000313" key="1">
    <source>
        <dbReference type="Proteomes" id="UP000192223"/>
    </source>
</evidence>
<dbReference type="KEGG" id="apln:108733655"/>
<sequence>MVLQITRETEMVTIQESEEEMVDLLVHHMEPHQMEEEIMEMVIMEGRLHLPTENLEEGKMVMVMVMAMAMEEEECQELLTELLMAVKMVSVDCMVHHEMVTEAMVFMVARMALMVVHQVQLMDHLPMEMEEMEDLLNPTGHQVKMETVGDMEKKNQQNTSFLMKLMIQKVVLNSVTVNQGMVTLQLVNIMCCYQMVENR</sequence>
<dbReference type="InParanoid" id="A0A1W4WJW4"/>